<dbReference type="OrthoDB" id="10693989at2759"/>
<dbReference type="AlphaFoldDB" id="A0A8J2MFW0"/>
<gene>
    <name evidence="1" type="ORF">HICCMSTLAB_LOCUS4927</name>
</gene>
<proteinExistence type="predicted"/>
<name>A0A8J2MFW0_COTCN</name>
<reference evidence="1" key="1">
    <citation type="submission" date="2021-04" db="EMBL/GenBank/DDBJ databases">
        <authorList>
            <person name="Chebbi M.A.C M."/>
        </authorList>
    </citation>
    <scope>NUCLEOTIDE SEQUENCE</scope>
</reference>
<evidence type="ECO:0000313" key="1">
    <source>
        <dbReference type="EMBL" id="CAG5088654.1"/>
    </source>
</evidence>
<comment type="caution">
    <text evidence="1">The sequence shown here is derived from an EMBL/GenBank/DDBJ whole genome shotgun (WGS) entry which is preliminary data.</text>
</comment>
<accession>A0A8J2MFW0</accession>
<dbReference type="EMBL" id="CAJNRD030001119">
    <property type="protein sequence ID" value="CAG5088654.1"/>
    <property type="molecule type" value="Genomic_DNA"/>
</dbReference>
<sequence>MDAKRWPKICLREECRAILNKNPSAWGTKMMEALTDMECQDIPTMVWNNADQEAIVERLETGLKIYKYKNN</sequence>
<protein>
    <submittedName>
        <fullName evidence="1">Uncharacterized protein</fullName>
    </submittedName>
</protein>
<dbReference type="Proteomes" id="UP000786811">
    <property type="component" value="Unassembled WGS sequence"/>
</dbReference>
<organism evidence="1 2">
    <name type="scientific">Cotesia congregata</name>
    <name type="common">Parasitoid wasp</name>
    <name type="synonym">Apanteles congregatus</name>
    <dbReference type="NCBI Taxonomy" id="51543"/>
    <lineage>
        <taxon>Eukaryota</taxon>
        <taxon>Metazoa</taxon>
        <taxon>Ecdysozoa</taxon>
        <taxon>Arthropoda</taxon>
        <taxon>Hexapoda</taxon>
        <taxon>Insecta</taxon>
        <taxon>Pterygota</taxon>
        <taxon>Neoptera</taxon>
        <taxon>Endopterygota</taxon>
        <taxon>Hymenoptera</taxon>
        <taxon>Apocrita</taxon>
        <taxon>Ichneumonoidea</taxon>
        <taxon>Braconidae</taxon>
        <taxon>Microgastrinae</taxon>
        <taxon>Cotesia</taxon>
    </lineage>
</organism>
<evidence type="ECO:0000313" key="2">
    <source>
        <dbReference type="Proteomes" id="UP000786811"/>
    </source>
</evidence>
<keyword evidence="2" id="KW-1185">Reference proteome</keyword>